<keyword evidence="2" id="KW-1133">Transmembrane helix</keyword>
<feature type="transmembrane region" description="Helical" evidence="2">
    <location>
        <begin position="174"/>
        <end position="191"/>
    </location>
</feature>
<accession>A0A067P159</accession>
<keyword evidence="2" id="KW-0812">Transmembrane</keyword>
<dbReference type="OrthoDB" id="3250682at2759"/>
<organism evidence="3 4">
    <name type="scientific">Pleurotus ostreatus (strain PC15)</name>
    <name type="common">Oyster mushroom</name>
    <dbReference type="NCBI Taxonomy" id="1137138"/>
    <lineage>
        <taxon>Eukaryota</taxon>
        <taxon>Fungi</taxon>
        <taxon>Dikarya</taxon>
        <taxon>Basidiomycota</taxon>
        <taxon>Agaricomycotina</taxon>
        <taxon>Agaricomycetes</taxon>
        <taxon>Agaricomycetidae</taxon>
        <taxon>Agaricales</taxon>
        <taxon>Pleurotineae</taxon>
        <taxon>Pleurotaceae</taxon>
        <taxon>Pleurotus</taxon>
    </lineage>
</organism>
<protein>
    <submittedName>
        <fullName evidence="3">Uncharacterized protein</fullName>
    </submittedName>
</protein>
<feature type="transmembrane region" description="Helical" evidence="2">
    <location>
        <begin position="300"/>
        <end position="322"/>
    </location>
</feature>
<evidence type="ECO:0000256" key="2">
    <source>
        <dbReference type="SAM" id="Phobius"/>
    </source>
</evidence>
<feature type="compositionally biased region" description="Polar residues" evidence="1">
    <location>
        <begin position="436"/>
        <end position="455"/>
    </location>
</feature>
<evidence type="ECO:0000256" key="1">
    <source>
        <dbReference type="SAM" id="MobiDB-lite"/>
    </source>
</evidence>
<dbReference type="EMBL" id="KL198004">
    <property type="protein sequence ID" value="KDQ33854.1"/>
    <property type="molecule type" value="Genomic_DNA"/>
</dbReference>
<feature type="transmembrane region" description="Helical" evidence="2">
    <location>
        <begin position="362"/>
        <end position="383"/>
    </location>
</feature>
<dbReference type="HOGENOM" id="CLU_566342_0_0_1"/>
<feature type="transmembrane region" description="Helical" evidence="2">
    <location>
        <begin position="238"/>
        <end position="259"/>
    </location>
</feature>
<feature type="region of interest" description="Disordered" evidence="1">
    <location>
        <begin position="436"/>
        <end position="482"/>
    </location>
</feature>
<name>A0A067P159_PLEO1</name>
<reference evidence="4" key="1">
    <citation type="journal article" date="2014" name="Proc. Natl. Acad. Sci. U.S.A.">
        <title>Extensive sampling of basidiomycete genomes demonstrates inadequacy of the white-rot/brown-rot paradigm for wood decay fungi.</title>
        <authorList>
            <person name="Riley R."/>
            <person name="Salamov A.A."/>
            <person name="Brown D.W."/>
            <person name="Nagy L.G."/>
            <person name="Floudas D."/>
            <person name="Held B.W."/>
            <person name="Levasseur A."/>
            <person name="Lombard V."/>
            <person name="Morin E."/>
            <person name="Otillar R."/>
            <person name="Lindquist E.A."/>
            <person name="Sun H."/>
            <person name="LaButti K.M."/>
            <person name="Schmutz J."/>
            <person name="Jabbour D."/>
            <person name="Luo H."/>
            <person name="Baker S.E."/>
            <person name="Pisabarro A.G."/>
            <person name="Walton J.D."/>
            <person name="Blanchette R.A."/>
            <person name="Henrissat B."/>
            <person name="Martin F."/>
            <person name="Cullen D."/>
            <person name="Hibbett D.S."/>
            <person name="Grigoriev I.V."/>
        </authorList>
    </citation>
    <scope>NUCLEOTIDE SEQUENCE [LARGE SCALE GENOMIC DNA]</scope>
    <source>
        <strain evidence="4">PC15</strain>
    </source>
</reference>
<gene>
    <name evidence="3" type="ORF">PLEOSDRAFT_152502</name>
</gene>
<proteinExistence type="predicted"/>
<feature type="transmembrane region" description="Helical" evidence="2">
    <location>
        <begin position="203"/>
        <end position="226"/>
    </location>
</feature>
<feature type="transmembrane region" description="Helical" evidence="2">
    <location>
        <begin position="266"/>
        <end position="288"/>
    </location>
</feature>
<sequence>MAPKEQPADKALKDFISVDPASKYTFDSERDAPTSEICREKDRECVKLQMHSKKMFESMQWIAEIESFIYRQYGNADTFSLLNPSASNKRGVYLIDILLCHGHPITGDDQSPSKTVKQQIIYMSAVSQVKDSPALPKYFIVPITDDNNRNFIWISKMGEMNAMQLHFVEVMCESLLHGMFAVLVVVVIWLLRTHHSMPVIHKVMFIAGIVMFVLSSCHLGLVIQQVTVPDVPLKNAQAQVSIATIQFLIGDAVLIWRVWAVWNRNWWMTVVPILLALASAAVRFTVVADIENVILFSSDIASALITVNVGLCTLLIAGRIWFATPRNDRSNKNLLEMVHRYLQRRIGKVITESPSHKTYTGIVMLLIESGTLYFLSQFISLILDSIHNPGVHTVLDMQIPLIGILPTLIVLLVHLDMVPGTRAQATYLSTMQSEFKASPRRTNGSTTIGEGSRSTLPGVDMEMGQSSFSGEWKVASRSQTSV</sequence>
<dbReference type="InParanoid" id="A0A067P159"/>
<evidence type="ECO:0000313" key="3">
    <source>
        <dbReference type="EMBL" id="KDQ33854.1"/>
    </source>
</evidence>
<feature type="transmembrane region" description="Helical" evidence="2">
    <location>
        <begin position="395"/>
        <end position="415"/>
    </location>
</feature>
<dbReference type="Proteomes" id="UP000027073">
    <property type="component" value="Unassembled WGS sequence"/>
</dbReference>
<dbReference type="AlphaFoldDB" id="A0A067P159"/>
<dbReference type="VEuPathDB" id="FungiDB:PLEOSDRAFT_152502"/>
<keyword evidence="2" id="KW-0472">Membrane</keyword>
<evidence type="ECO:0000313" key="4">
    <source>
        <dbReference type="Proteomes" id="UP000027073"/>
    </source>
</evidence>